<comment type="caution">
    <text evidence="3">The sequence shown here is derived from an EMBL/GenBank/DDBJ whole genome shotgun (WGS) entry which is preliminary data.</text>
</comment>
<keyword evidence="2" id="KW-0472">Membrane</keyword>
<keyword evidence="2" id="KW-0812">Transmembrane</keyword>
<dbReference type="EMBL" id="QGDD01000001">
    <property type="protein sequence ID" value="PWN04276.1"/>
    <property type="molecule type" value="Genomic_DNA"/>
</dbReference>
<feature type="region of interest" description="Disordered" evidence="1">
    <location>
        <begin position="39"/>
        <end position="66"/>
    </location>
</feature>
<accession>A0A316TX99</accession>
<sequence>MDGSGPGDRHRALSAIVFAGRIVAEFVLLGSQFALSHPQTSMMDRELRASGQLRWTRQEDSDSDES</sequence>
<gene>
    <name evidence="3" type="ORF">DJ010_01080</name>
</gene>
<dbReference type="Proteomes" id="UP000245507">
    <property type="component" value="Unassembled WGS sequence"/>
</dbReference>
<organism evidence="3 4">
    <name type="scientific">Nocardioides silvaticus</name>
    <dbReference type="NCBI Taxonomy" id="2201891"/>
    <lineage>
        <taxon>Bacteria</taxon>
        <taxon>Bacillati</taxon>
        <taxon>Actinomycetota</taxon>
        <taxon>Actinomycetes</taxon>
        <taxon>Propionibacteriales</taxon>
        <taxon>Nocardioidaceae</taxon>
        <taxon>Nocardioides</taxon>
    </lineage>
</organism>
<evidence type="ECO:0000256" key="1">
    <source>
        <dbReference type="SAM" id="MobiDB-lite"/>
    </source>
</evidence>
<evidence type="ECO:0000313" key="3">
    <source>
        <dbReference type="EMBL" id="PWN04276.1"/>
    </source>
</evidence>
<dbReference type="AlphaFoldDB" id="A0A316TX99"/>
<evidence type="ECO:0000313" key="4">
    <source>
        <dbReference type="Proteomes" id="UP000245507"/>
    </source>
</evidence>
<name>A0A316TX99_9ACTN</name>
<reference evidence="3 4" key="1">
    <citation type="submission" date="2018-05" db="EMBL/GenBank/DDBJ databases">
        <title>Nocardioides silvaticus genome.</title>
        <authorList>
            <person name="Li C."/>
            <person name="Wang G."/>
        </authorList>
    </citation>
    <scope>NUCLEOTIDE SEQUENCE [LARGE SCALE GENOMIC DNA]</scope>
    <source>
        <strain evidence="3 4">CCTCC AB 2018079</strain>
    </source>
</reference>
<feature type="transmembrane region" description="Helical" evidence="2">
    <location>
        <begin position="12"/>
        <end position="35"/>
    </location>
</feature>
<protein>
    <submittedName>
        <fullName evidence="3">Uncharacterized protein</fullName>
    </submittedName>
</protein>
<evidence type="ECO:0000256" key="2">
    <source>
        <dbReference type="SAM" id="Phobius"/>
    </source>
</evidence>
<keyword evidence="2" id="KW-1133">Transmembrane helix</keyword>
<proteinExistence type="predicted"/>
<keyword evidence="4" id="KW-1185">Reference proteome</keyword>